<accession>A0A438J0F4</accession>
<evidence type="ECO:0000313" key="3">
    <source>
        <dbReference type="Proteomes" id="UP000288805"/>
    </source>
</evidence>
<evidence type="ECO:0000313" key="2">
    <source>
        <dbReference type="EMBL" id="RVX02426.1"/>
    </source>
</evidence>
<comment type="caution">
    <text evidence="2">The sequence shown here is derived from an EMBL/GenBank/DDBJ whole genome shotgun (WGS) entry which is preliminary data.</text>
</comment>
<dbReference type="EMBL" id="QGNW01000070">
    <property type="protein sequence ID" value="RVX02426.1"/>
    <property type="molecule type" value="Genomic_DNA"/>
</dbReference>
<name>A0A438J0F4_VITVI</name>
<dbReference type="Proteomes" id="UP000288805">
    <property type="component" value="Unassembled WGS sequence"/>
</dbReference>
<evidence type="ECO:0000256" key="1">
    <source>
        <dbReference type="SAM" id="MobiDB-lite"/>
    </source>
</evidence>
<gene>
    <name evidence="2" type="ORF">CK203_031168</name>
</gene>
<reference evidence="2 3" key="1">
    <citation type="journal article" date="2018" name="PLoS Genet.">
        <title>Population sequencing reveals clonal diversity and ancestral inbreeding in the grapevine cultivar Chardonnay.</title>
        <authorList>
            <person name="Roach M.J."/>
            <person name="Johnson D.L."/>
            <person name="Bohlmann J."/>
            <person name="van Vuuren H.J."/>
            <person name="Jones S.J."/>
            <person name="Pretorius I.S."/>
            <person name="Schmidt S.A."/>
            <person name="Borneman A.R."/>
        </authorList>
    </citation>
    <scope>NUCLEOTIDE SEQUENCE [LARGE SCALE GENOMIC DNA]</scope>
    <source>
        <strain evidence="3">cv. Chardonnay</strain>
        <tissue evidence="2">Leaf</tissue>
    </source>
</reference>
<feature type="compositionally biased region" description="Polar residues" evidence="1">
    <location>
        <begin position="98"/>
        <end position="112"/>
    </location>
</feature>
<dbReference type="AlphaFoldDB" id="A0A438J0F4"/>
<sequence length="190" mass="21552">MAQTIQLGSYGLVPPRSICDMMSISYRGLGNNNRGKVLWKLACLALMWVVWEMSGSLRIRRDPQRSSSPSHHPKSTQLAKNSELIVYSRRKKIEESIEQQTLPEQIQESDPNSRLIEISPGNTSRTSASIEISNDDLNHPIALRKGHNLGTIIIRNNFKLASYQLDVKNVFLNEVLEDDVYMEIPPSFET</sequence>
<feature type="region of interest" description="Disordered" evidence="1">
    <location>
        <begin position="98"/>
        <end position="126"/>
    </location>
</feature>
<organism evidence="2 3">
    <name type="scientific">Vitis vinifera</name>
    <name type="common">Grape</name>
    <dbReference type="NCBI Taxonomy" id="29760"/>
    <lineage>
        <taxon>Eukaryota</taxon>
        <taxon>Viridiplantae</taxon>
        <taxon>Streptophyta</taxon>
        <taxon>Embryophyta</taxon>
        <taxon>Tracheophyta</taxon>
        <taxon>Spermatophyta</taxon>
        <taxon>Magnoliopsida</taxon>
        <taxon>eudicotyledons</taxon>
        <taxon>Gunneridae</taxon>
        <taxon>Pentapetalae</taxon>
        <taxon>rosids</taxon>
        <taxon>Vitales</taxon>
        <taxon>Vitaceae</taxon>
        <taxon>Viteae</taxon>
        <taxon>Vitis</taxon>
    </lineage>
</organism>
<evidence type="ECO:0008006" key="4">
    <source>
        <dbReference type="Google" id="ProtNLM"/>
    </source>
</evidence>
<proteinExistence type="predicted"/>
<protein>
    <recommendedName>
        <fullName evidence="4">Reverse transcriptase Ty1/copia-type domain-containing protein</fullName>
    </recommendedName>
</protein>